<dbReference type="EMBL" id="JAMSHJ010000004">
    <property type="protein sequence ID" value="KAI5421166.1"/>
    <property type="molecule type" value="Genomic_DNA"/>
</dbReference>
<feature type="transmembrane region" description="Helical" evidence="1">
    <location>
        <begin position="6"/>
        <end position="26"/>
    </location>
</feature>
<keyword evidence="1" id="KW-1133">Transmembrane helix</keyword>
<accession>A0A9D4XHF6</accession>
<proteinExistence type="predicted"/>
<dbReference type="Proteomes" id="UP001058974">
    <property type="component" value="Chromosome 4"/>
</dbReference>
<name>A0A9D4XHF6_PEA</name>
<comment type="caution">
    <text evidence="2">The sequence shown here is derived from an EMBL/GenBank/DDBJ whole genome shotgun (WGS) entry which is preliminary data.</text>
</comment>
<keyword evidence="3" id="KW-1185">Reference proteome</keyword>
<evidence type="ECO:0000313" key="3">
    <source>
        <dbReference type="Proteomes" id="UP001058974"/>
    </source>
</evidence>
<sequence length="172" mass="20179">MHHLRVHTVILRTYGIILLLAMYIALDISHKISCRKSKIKTFRKIVKTRYALTQPSFQYYREEIRLSNVDALRCVDNIPLEKWTRSFNEGRRWGPMIRNLVESMNNVFKGIRNLPITALVKTTYFRLGSLFATRGKKWHSVLQSGQLFSEICMKEMKEETLKASTHVVSIFD</sequence>
<evidence type="ECO:0000256" key="1">
    <source>
        <dbReference type="SAM" id="Phobius"/>
    </source>
</evidence>
<keyword evidence="1" id="KW-0472">Membrane</keyword>
<protein>
    <submittedName>
        <fullName evidence="2">Uncharacterized protein</fullName>
    </submittedName>
</protein>
<evidence type="ECO:0000313" key="2">
    <source>
        <dbReference type="EMBL" id="KAI5421166.1"/>
    </source>
</evidence>
<dbReference type="AlphaFoldDB" id="A0A9D4XHF6"/>
<gene>
    <name evidence="2" type="ORF">KIW84_044856</name>
</gene>
<dbReference type="Gramene" id="Psat04G0485600-T1">
    <property type="protein sequence ID" value="KAI5421166.1"/>
    <property type="gene ID" value="KIW84_044856"/>
</dbReference>
<keyword evidence="1" id="KW-0812">Transmembrane</keyword>
<reference evidence="2 3" key="1">
    <citation type="journal article" date="2022" name="Nat. Genet.">
        <title>Improved pea reference genome and pan-genome highlight genomic features and evolutionary characteristics.</title>
        <authorList>
            <person name="Yang T."/>
            <person name="Liu R."/>
            <person name="Luo Y."/>
            <person name="Hu S."/>
            <person name="Wang D."/>
            <person name="Wang C."/>
            <person name="Pandey M.K."/>
            <person name="Ge S."/>
            <person name="Xu Q."/>
            <person name="Li N."/>
            <person name="Li G."/>
            <person name="Huang Y."/>
            <person name="Saxena R.K."/>
            <person name="Ji Y."/>
            <person name="Li M."/>
            <person name="Yan X."/>
            <person name="He Y."/>
            <person name="Liu Y."/>
            <person name="Wang X."/>
            <person name="Xiang C."/>
            <person name="Varshney R.K."/>
            <person name="Ding H."/>
            <person name="Gao S."/>
            <person name="Zong X."/>
        </authorList>
    </citation>
    <scope>NUCLEOTIDE SEQUENCE [LARGE SCALE GENOMIC DNA]</scope>
    <source>
        <strain evidence="2 3">cv. Zhongwan 6</strain>
    </source>
</reference>
<organism evidence="2 3">
    <name type="scientific">Pisum sativum</name>
    <name type="common">Garden pea</name>
    <name type="synonym">Lathyrus oleraceus</name>
    <dbReference type="NCBI Taxonomy" id="3888"/>
    <lineage>
        <taxon>Eukaryota</taxon>
        <taxon>Viridiplantae</taxon>
        <taxon>Streptophyta</taxon>
        <taxon>Embryophyta</taxon>
        <taxon>Tracheophyta</taxon>
        <taxon>Spermatophyta</taxon>
        <taxon>Magnoliopsida</taxon>
        <taxon>eudicotyledons</taxon>
        <taxon>Gunneridae</taxon>
        <taxon>Pentapetalae</taxon>
        <taxon>rosids</taxon>
        <taxon>fabids</taxon>
        <taxon>Fabales</taxon>
        <taxon>Fabaceae</taxon>
        <taxon>Papilionoideae</taxon>
        <taxon>50 kb inversion clade</taxon>
        <taxon>NPAAA clade</taxon>
        <taxon>Hologalegina</taxon>
        <taxon>IRL clade</taxon>
        <taxon>Fabeae</taxon>
        <taxon>Lathyrus</taxon>
    </lineage>
</organism>